<evidence type="ECO:0000313" key="2">
    <source>
        <dbReference type="EMBL" id="AKP67382.1"/>
    </source>
</evidence>
<dbReference type="AlphaFoldDB" id="A0A0H4QHE9"/>
<name>A0A0H4QHE9_9LACO</name>
<protein>
    <recommendedName>
        <fullName evidence="4">DUF4428 domain-containing protein</fullName>
    </recommendedName>
</protein>
<feature type="compositionally biased region" description="Polar residues" evidence="1">
    <location>
        <begin position="80"/>
        <end position="91"/>
    </location>
</feature>
<feature type="region of interest" description="Disordered" evidence="1">
    <location>
        <begin position="60"/>
        <end position="109"/>
    </location>
</feature>
<reference evidence="3" key="1">
    <citation type="submission" date="2015-07" db="EMBL/GenBank/DDBJ databases">
        <title>Lactobacillus ginsenosidimutans/EMML 3141/ whole genome sequencing.</title>
        <authorList>
            <person name="Kim M.K."/>
            <person name="Im W.-T."/>
            <person name="Srinivasan S."/>
            <person name="Lee J.-J."/>
        </authorList>
    </citation>
    <scope>NUCLEOTIDE SEQUENCE [LARGE SCALE GENOMIC DNA]</scope>
    <source>
        <strain evidence="3">EMML 3041</strain>
    </source>
</reference>
<dbReference type="EMBL" id="CP012034">
    <property type="protein sequence ID" value="AKP67382.1"/>
    <property type="molecule type" value="Genomic_DNA"/>
</dbReference>
<dbReference type="KEGG" id="lgn:ABM34_07415"/>
<accession>A0A0H4QHE9</accession>
<evidence type="ECO:0000313" key="3">
    <source>
        <dbReference type="Proteomes" id="UP000036106"/>
    </source>
</evidence>
<keyword evidence="3" id="KW-1185">Reference proteome</keyword>
<evidence type="ECO:0008006" key="4">
    <source>
        <dbReference type="Google" id="ProtNLM"/>
    </source>
</evidence>
<dbReference type="PATRIC" id="fig|1007676.4.peg.1488"/>
<organism evidence="2 3">
    <name type="scientific">Companilactobacillus ginsenosidimutans</name>
    <dbReference type="NCBI Taxonomy" id="1007676"/>
    <lineage>
        <taxon>Bacteria</taxon>
        <taxon>Bacillati</taxon>
        <taxon>Bacillota</taxon>
        <taxon>Bacilli</taxon>
        <taxon>Lactobacillales</taxon>
        <taxon>Lactobacillaceae</taxon>
        <taxon>Companilactobacillus</taxon>
    </lineage>
</organism>
<feature type="compositionally biased region" description="Basic and acidic residues" evidence="1">
    <location>
        <begin position="60"/>
        <end position="79"/>
    </location>
</feature>
<evidence type="ECO:0000256" key="1">
    <source>
        <dbReference type="SAM" id="MobiDB-lite"/>
    </source>
</evidence>
<sequence>MARQCLICKKNLSFISPGILVRDGRVCADCIEKAGLSASDAAIMTSAEISAVINGVEPPKEIKIDPEKSRQDTSTRDLNKNSAQNINQPNSRAEKRSVKPKPAKTPKQEYADVYKEKLALMNSHQATTLGSLVFDDQDKKVMIKKSFG</sequence>
<dbReference type="RefSeq" id="WP_048704663.1">
    <property type="nucleotide sequence ID" value="NZ_CP012034.1"/>
</dbReference>
<gene>
    <name evidence="2" type="ORF">ABM34_07415</name>
</gene>
<dbReference type="Proteomes" id="UP000036106">
    <property type="component" value="Chromosome"/>
</dbReference>
<proteinExistence type="predicted"/>